<accession>A0ABX6A7G8</accession>
<evidence type="ECO:0000259" key="2">
    <source>
        <dbReference type="Pfam" id="PF13358"/>
    </source>
</evidence>
<gene>
    <name evidence="3" type="ORF">CP969_02280</name>
</gene>
<keyword evidence="3" id="KW-0378">Hydrolase</keyword>
<reference evidence="3 4" key="1">
    <citation type="submission" date="2017-09" db="EMBL/GenBank/DDBJ databases">
        <authorList>
            <person name="Lee N."/>
            <person name="Cho B.-K."/>
        </authorList>
    </citation>
    <scope>NUCLEOTIDE SEQUENCE [LARGE SCALE GENOMIC DNA]</scope>
    <source>
        <strain evidence="3 4">ATCC 39115</strain>
    </source>
</reference>
<keyword evidence="3" id="KW-0540">Nuclease</keyword>
<dbReference type="Proteomes" id="UP000327143">
    <property type="component" value="Chromosome"/>
</dbReference>
<dbReference type="EMBL" id="CP023700">
    <property type="protein sequence ID" value="QEU83676.1"/>
    <property type="molecule type" value="Genomic_DNA"/>
</dbReference>
<dbReference type="InterPro" id="IPR036397">
    <property type="entry name" value="RNaseH_sf"/>
</dbReference>
<dbReference type="GO" id="GO:0004519">
    <property type="term" value="F:endonuclease activity"/>
    <property type="evidence" value="ECO:0007669"/>
    <property type="project" value="UniProtKB-KW"/>
</dbReference>
<evidence type="ECO:0000313" key="3">
    <source>
        <dbReference type="EMBL" id="QEU83676.1"/>
    </source>
</evidence>
<feature type="domain" description="Tc1-like transposase DDE" evidence="2">
    <location>
        <begin position="8"/>
        <end position="161"/>
    </location>
</feature>
<dbReference type="Pfam" id="PF13358">
    <property type="entry name" value="DDE_3"/>
    <property type="match status" value="1"/>
</dbReference>
<sequence length="192" mass="21706">MAALEARLAFEDQAGFSMTPPATRTWSRRGHPPAVRVRDRSRRRSSVTALARHKTGEPSRLIHRPCPDARPDGRKSFSWQDYRDLIQSAHRQLGSPIVLVGDHLNTHLTAGMRRYIADRDWLTVVQPPPYTPDLDPVEGIWSVLQCTTTANRAFADPDDLITAVRRGLRRLQYRHGVLDGCLTDTGLQREPP</sequence>
<feature type="region of interest" description="Disordered" evidence="1">
    <location>
        <begin position="19"/>
        <end position="73"/>
    </location>
</feature>
<evidence type="ECO:0000256" key="1">
    <source>
        <dbReference type="SAM" id="MobiDB-lite"/>
    </source>
</evidence>
<keyword evidence="4" id="KW-1185">Reference proteome</keyword>
<evidence type="ECO:0000313" key="4">
    <source>
        <dbReference type="Proteomes" id="UP000327143"/>
    </source>
</evidence>
<organism evidence="3 4">
    <name type="scientific">Streptomyces viridosporus T7A</name>
    <dbReference type="NCBI Taxonomy" id="665577"/>
    <lineage>
        <taxon>Bacteria</taxon>
        <taxon>Bacillati</taxon>
        <taxon>Actinomycetota</taxon>
        <taxon>Actinomycetes</taxon>
        <taxon>Kitasatosporales</taxon>
        <taxon>Streptomycetaceae</taxon>
        <taxon>Streptomyces</taxon>
    </lineage>
</organism>
<protein>
    <submittedName>
        <fullName evidence="3">DDE endonuclease</fullName>
    </submittedName>
</protein>
<dbReference type="Gene3D" id="3.30.420.10">
    <property type="entry name" value="Ribonuclease H-like superfamily/Ribonuclease H"/>
    <property type="match status" value="1"/>
</dbReference>
<name>A0ABX6A7G8_STRVD</name>
<keyword evidence="3" id="KW-0255">Endonuclease</keyword>
<dbReference type="InterPro" id="IPR038717">
    <property type="entry name" value="Tc1-like_DDE_dom"/>
</dbReference>
<proteinExistence type="predicted"/>